<sequence>MNITKDYFEKQLKKHDKVTVYAQDNIPLTISKAPCIRRDGARLEFDMDCADLADYCNLAGLSIKPNNH</sequence>
<keyword evidence="2" id="KW-1185">Reference proteome</keyword>
<dbReference type="Proteomes" id="UP001524473">
    <property type="component" value="Unassembled WGS sequence"/>
</dbReference>
<organism evidence="1 2">
    <name type="scientific">Neglectibacter timonensis</name>
    <dbReference type="NCBI Taxonomy" id="1776382"/>
    <lineage>
        <taxon>Bacteria</taxon>
        <taxon>Bacillati</taxon>
        <taxon>Bacillota</taxon>
        <taxon>Clostridia</taxon>
        <taxon>Eubacteriales</taxon>
        <taxon>Oscillospiraceae</taxon>
        <taxon>Neglectibacter</taxon>
    </lineage>
</organism>
<dbReference type="RefSeq" id="WP_147578542.1">
    <property type="nucleotide sequence ID" value="NZ_CABKVV010000013.1"/>
</dbReference>
<reference evidence="1 2" key="1">
    <citation type="submission" date="2022-06" db="EMBL/GenBank/DDBJ databases">
        <title>Isolation of gut microbiota from human fecal samples.</title>
        <authorList>
            <person name="Pamer E.G."/>
            <person name="Barat B."/>
            <person name="Waligurski E."/>
            <person name="Medina S."/>
            <person name="Paddock L."/>
            <person name="Mostad J."/>
        </authorList>
    </citation>
    <scope>NUCLEOTIDE SEQUENCE [LARGE SCALE GENOMIC DNA]</scope>
    <source>
        <strain evidence="1 2">DFI.9.73</strain>
    </source>
</reference>
<name>A0ABT1RZE3_9FIRM</name>
<evidence type="ECO:0000313" key="1">
    <source>
        <dbReference type="EMBL" id="MCQ4839655.1"/>
    </source>
</evidence>
<protein>
    <submittedName>
        <fullName evidence="1">Uncharacterized protein</fullName>
    </submittedName>
</protein>
<dbReference type="EMBL" id="JANFZH010000012">
    <property type="protein sequence ID" value="MCQ4839655.1"/>
    <property type="molecule type" value="Genomic_DNA"/>
</dbReference>
<gene>
    <name evidence="1" type="ORF">NE695_06985</name>
</gene>
<dbReference type="GeneID" id="90532161"/>
<evidence type="ECO:0000313" key="2">
    <source>
        <dbReference type="Proteomes" id="UP001524473"/>
    </source>
</evidence>
<comment type="caution">
    <text evidence="1">The sequence shown here is derived from an EMBL/GenBank/DDBJ whole genome shotgun (WGS) entry which is preliminary data.</text>
</comment>
<proteinExistence type="predicted"/>
<accession>A0ABT1RZE3</accession>